<evidence type="ECO:0000313" key="8">
    <source>
        <dbReference type="EMBL" id="QJA05990.1"/>
    </source>
</evidence>
<keyword evidence="2" id="KW-1003">Cell membrane</keyword>
<dbReference type="GO" id="GO:0005886">
    <property type="term" value="C:plasma membrane"/>
    <property type="evidence" value="ECO:0007669"/>
    <property type="project" value="UniProtKB-SubCell"/>
</dbReference>
<feature type="region of interest" description="Disordered" evidence="6">
    <location>
        <begin position="63"/>
        <end position="101"/>
    </location>
</feature>
<organism evidence="8 9">
    <name type="scientific">Thermosulfurimonas marina</name>
    <dbReference type="NCBI Taxonomy" id="2047767"/>
    <lineage>
        <taxon>Bacteria</taxon>
        <taxon>Pseudomonadati</taxon>
        <taxon>Thermodesulfobacteriota</taxon>
        <taxon>Thermodesulfobacteria</taxon>
        <taxon>Thermodesulfobacteriales</taxon>
        <taxon>Thermodesulfobacteriaceae</taxon>
        <taxon>Thermosulfurimonas</taxon>
    </lineage>
</organism>
<feature type="compositionally biased region" description="Low complexity" evidence="6">
    <location>
        <begin position="67"/>
        <end position="81"/>
    </location>
</feature>
<dbReference type="KEGG" id="tmai:FVE67_03900"/>
<keyword evidence="5 7" id="KW-0472">Membrane</keyword>
<evidence type="ECO:0000313" key="9">
    <source>
        <dbReference type="Proteomes" id="UP000501253"/>
    </source>
</evidence>
<evidence type="ECO:0008006" key="10">
    <source>
        <dbReference type="Google" id="ProtNLM"/>
    </source>
</evidence>
<reference evidence="8 9" key="1">
    <citation type="submission" date="2019-08" db="EMBL/GenBank/DDBJ databases">
        <title>Complete genome sequence of Thermosulfurimonas marina SU872T, an anaerobic thermophilic chemolithoautotrophic bacterium isolated from a shallow marine hydrothermal vent.</title>
        <authorList>
            <person name="Allioux M."/>
            <person name="Jebbar M."/>
            <person name="Slobodkina G."/>
            <person name="Slobodkin A."/>
            <person name="Moalic Y."/>
            <person name="Frolova A."/>
            <person name="Shao Z."/>
            <person name="Alain K."/>
        </authorList>
    </citation>
    <scope>NUCLEOTIDE SEQUENCE [LARGE SCALE GENOMIC DNA]</scope>
    <source>
        <strain evidence="8 9">SU872</strain>
    </source>
</reference>
<dbReference type="RefSeq" id="WP_168719344.1">
    <property type="nucleotide sequence ID" value="NZ_CP042909.1"/>
</dbReference>
<keyword evidence="3 7" id="KW-0812">Transmembrane</keyword>
<comment type="subcellular location">
    <subcellularLocation>
        <location evidence="1">Cell membrane</location>
        <topology evidence="1">Multi-pass membrane protein</topology>
    </subcellularLocation>
</comment>
<sequence length="118" mass="12319">MEAWVLLQFVFSGLTAGAIYALVALGFCVVEKSLCIVNFAQGDFLTLAGFLAGTLLKGPGAPLAPCGPSGRPRSGPLRLSPGKGGPSAGPHPGPPRPHFYHHRGLHLSARSRWPISLP</sequence>
<name>A0A6H1WS45_9BACT</name>
<keyword evidence="4 7" id="KW-1133">Transmembrane helix</keyword>
<dbReference type="GO" id="GO:0022857">
    <property type="term" value="F:transmembrane transporter activity"/>
    <property type="evidence" value="ECO:0007669"/>
    <property type="project" value="InterPro"/>
</dbReference>
<evidence type="ECO:0000256" key="4">
    <source>
        <dbReference type="ARBA" id="ARBA00022989"/>
    </source>
</evidence>
<evidence type="ECO:0000256" key="3">
    <source>
        <dbReference type="ARBA" id="ARBA00022692"/>
    </source>
</evidence>
<dbReference type="InterPro" id="IPR001851">
    <property type="entry name" value="ABC_transp_permease"/>
</dbReference>
<evidence type="ECO:0000256" key="5">
    <source>
        <dbReference type="ARBA" id="ARBA00023136"/>
    </source>
</evidence>
<feature type="transmembrane region" description="Helical" evidence="7">
    <location>
        <begin position="6"/>
        <end position="30"/>
    </location>
</feature>
<dbReference type="Pfam" id="PF02653">
    <property type="entry name" value="BPD_transp_2"/>
    <property type="match status" value="1"/>
</dbReference>
<proteinExistence type="predicted"/>
<keyword evidence="9" id="KW-1185">Reference proteome</keyword>
<dbReference type="AlphaFoldDB" id="A0A6H1WS45"/>
<dbReference type="EMBL" id="CP042909">
    <property type="protein sequence ID" value="QJA05990.1"/>
    <property type="molecule type" value="Genomic_DNA"/>
</dbReference>
<evidence type="ECO:0000256" key="2">
    <source>
        <dbReference type="ARBA" id="ARBA00022475"/>
    </source>
</evidence>
<gene>
    <name evidence="8" type="ORF">FVE67_03900</name>
</gene>
<evidence type="ECO:0000256" key="1">
    <source>
        <dbReference type="ARBA" id="ARBA00004651"/>
    </source>
</evidence>
<accession>A0A6H1WS45</accession>
<protein>
    <recommendedName>
        <fullName evidence="10">Branched-chain amino acid ABC transporter permease</fullName>
    </recommendedName>
</protein>
<evidence type="ECO:0000256" key="7">
    <source>
        <dbReference type="SAM" id="Phobius"/>
    </source>
</evidence>
<dbReference type="Proteomes" id="UP000501253">
    <property type="component" value="Chromosome"/>
</dbReference>
<evidence type="ECO:0000256" key="6">
    <source>
        <dbReference type="SAM" id="MobiDB-lite"/>
    </source>
</evidence>